<gene>
    <name evidence="2" type="ORF">SAMN02910293_01465</name>
</gene>
<dbReference type="InterPro" id="IPR011048">
    <property type="entry name" value="Haem_d1_sf"/>
</dbReference>
<dbReference type="RefSeq" id="WP_074486202.1">
    <property type="nucleotide sequence ID" value="NZ_FMXP01000019.1"/>
</dbReference>
<name>A0A1G6C8T8_9STRE</name>
<dbReference type="STRING" id="439219.SAMN02910293_01465"/>
<dbReference type="PANTHER" id="PTHR30344">
    <property type="entry name" value="6-PHOSPHOGLUCONOLACTONASE-RELATED"/>
    <property type="match status" value="1"/>
</dbReference>
<reference evidence="2 3" key="1">
    <citation type="submission" date="2016-10" db="EMBL/GenBank/DDBJ databases">
        <authorList>
            <person name="de Groot N.N."/>
        </authorList>
    </citation>
    <scope>NUCLEOTIDE SEQUENCE [LARGE SCALE GENOMIC DNA]</scope>
    <source>
        <strain evidence="2 3">A-4</strain>
    </source>
</reference>
<dbReference type="GO" id="GO:0005829">
    <property type="term" value="C:cytosol"/>
    <property type="evidence" value="ECO:0007669"/>
    <property type="project" value="TreeGrafter"/>
</dbReference>
<dbReference type="GO" id="GO:0017057">
    <property type="term" value="F:6-phosphogluconolactonase activity"/>
    <property type="evidence" value="ECO:0007669"/>
    <property type="project" value="TreeGrafter"/>
</dbReference>
<comment type="similarity">
    <text evidence="1">Belongs to the cycloisomerase 2 family.</text>
</comment>
<sequence>MIETIYFGTYTKKTSQGIYCADFDSSNGEISNLQLVAKEDNPTYLSFSTEGNLYTVTNGKEKGGIASYDSDFQLLNKVVEDGPGLCYIAVDNKRGLVYGANYHKGQLNIYKCEENGSLTLLNTLQHHGSGPHPNQARAHVHFSDLTPDKYLITCDLGTDEVTTHMISPQGQLIEIGKYKAASGSGPRHLVFHKEFKIAYLVCELNATIEVLIYDGYGQFEHYQTVSTLPDNYDGFNACAAIRISHDSRFVYVSNRGHDSIAVFEVIGDGVLERRQIIPSAGRSPRDFNLSPDDNFLIAVHQDSDNATVFKRDPKSGLLTEISHDFKVPEAVCLVFK</sequence>
<evidence type="ECO:0000256" key="1">
    <source>
        <dbReference type="ARBA" id="ARBA00005564"/>
    </source>
</evidence>
<dbReference type="Proteomes" id="UP000182508">
    <property type="component" value="Unassembled WGS sequence"/>
</dbReference>
<dbReference type="InterPro" id="IPR050282">
    <property type="entry name" value="Cycloisomerase_2"/>
</dbReference>
<dbReference type="EMBL" id="FMXP01000019">
    <property type="protein sequence ID" value="SDB29283.1"/>
    <property type="molecule type" value="Genomic_DNA"/>
</dbReference>
<organism evidence="2 3">
    <name type="scientific">Streptococcus henryi</name>
    <dbReference type="NCBI Taxonomy" id="439219"/>
    <lineage>
        <taxon>Bacteria</taxon>
        <taxon>Bacillati</taxon>
        <taxon>Bacillota</taxon>
        <taxon>Bacilli</taxon>
        <taxon>Lactobacillales</taxon>
        <taxon>Streptococcaceae</taxon>
        <taxon>Streptococcus</taxon>
    </lineage>
</organism>
<dbReference type="InterPro" id="IPR019405">
    <property type="entry name" value="Lactonase_7-beta_prop"/>
</dbReference>
<evidence type="ECO:0000313" key="2">
    <source>
        <dbReference type="EMBL" id="SDB29283.1"/>
    </source>
</evidence>
<protein>
    <submittedName>
        <fullName evidence="2">6-phosphogluconolactonase</fullName>
    </submittedName>
</protein>
<evidence type="ECO:0000313" key="3">
    <source>
        <dbReference type="Proteomes" id="UP000182508"/>
    </source>
</evidence>
<dbReference type="AlphaFoldDB" id="A0A1G6C8T8"/>
<dbReference type="PANTHER" id="PTHR30344:SF1">
    <property type="entry name" value="6-PHOSPHOGLUCONOLACTONASE"/>
    <property type="match status" value="1"/>
</dbReference>
<accession>A0A1G6C8T8</accession>
<dbReference type="Pfam" id="PF10282">
    <property type="entry name" value="Lactonase"/>
    <property type="match status" value="1"/>
</dbReference>
<dbReference type="eggNOG" id="COG2706">
    <property type="taxonomic scope" value="Bacteria"/>
</dbReference>
<dbReference type="Gene3D" id="2.130.10.10">
    <property type="entry name" value="YVTN repeat-like/Quinoprotein amine dehydrogenase"/>
    <property type="match status" value="1"/>
</dbReference>
<dbReference type="SUPFAM" id="SSF51004">
    <property type="entry name" value="C-terminal (heme d1) domain of cytochrome cd1-nitrite reductase"/>
    <property type="match status" value="1"/>
</dbReference>
<keyword evidence="3" id="KW-1185">Reference proteome</keyword>
<dbReference type="InterPro" id="IPR015943">
    <property type="entry name" value="WD40/YVTN_repeat-like_dom_sf"/>
</dbReference>
<proteinExistence type="inferred from homology"/>